<comment type="similarity">
    <text evidence="1">Belongs to the aldehyde dehydrogenase family.</text>
</comment>
<dbReference type="CDD" id="cd07114">
    <property type="entry name" value="ALDH_DhaS"/>
    <property type="match status" value="1"/>
</dbReference>
<feature type="region of interest" description="Disordered" evidence="3">
    <location>
        <begin position="1"/>
        <end position="33"/>
    </location>
</feature>
<dbReference type="EMBL" id="CAEZVW010000004">
    <property type="protein sequence ID" value="CAB4636356.1"/>
    <property type="molecule type" value="Genomic_DNA"/>
</dbReference>
<reference evidence="7" key="1">
    <citation type="submission" date="2020-05" db="EMBL/GenBank/DDBJ databases">
        <authorList>
            <person name="Chiriac C."/>
            <person name="Salcher M."/>
            <person name="Ghai R."/>
            <person name="Kavagutti S V."/>
        </authorList>
    </citation>
    <scope>NUCLEOTIDE SEQUENCE</scope>
</reference>
<feature type="domain" description="Aldehyde dehydrogenase" evidence="4">
    <location>
        <begin position="11"/>
        <end position="471"/>
    </location>
</feature>
<dbReference type="InterPro" id="IPR016160">
    <property type="entry name" value="Ald_DH_CS_CYS"/>
</dbReference>
<dbReference type="GO" id="GO:0016620">
    <property type="term" value="F:oxidoreductase activity, acting on the aldehyde or oxo group of donors, NAD or NADP as acceptor"/>
    <property type="evidence" value="ECO:0007669"/>
    <property type="project" value="InterPro"/>
</dbReference>
<keyword evidence="2" id="KW-0560">Oxidoreductase</keyword>
<sequence length="493" mass="52811">MLIDGENVASSNGATFDSVNPYTNQPWATAPEATEEDVNRAVLAARAAFESGPWSTATPAHRAKLLRNLGALIEESGEELARVQVLENGKLLRELGPQTTALAGHCYFFSGLAETIFGQTVPVSIPNTVNFTMREPIGVVAAVTPWNSPLALLMWKFAPAIAAGNTMVVKPSEITPISTLLFADLVQKAGFPKGVFNVVTGGGQVGAWLTEHPEINKIAFTGSTNIGRQVALTGAKNFKRVSLELGGKSPNIVFADADIDNAVNGVIAGIFAATGQTCLAGSRVLVEESVYEEFTKKFVARTEKIIVGDPNHPETEMGTLACRAQYDKVLSYFKIGVEEGATLLTGGVKANDPKLGGGLFVLPTIFGDVKNDMRIAREEIFGPVASVIKFKDEDEAIRIANDTKFGLAAGVWSNDVKRVHRVVGKLRAGTIWVNNYRRTNYAMPFGGYGESGLGRENGVESIHEYTEVKSVWIDIGGKVADPFNPRAGQTPAK</sequence>
<dbReference type="EMBL" id="CAEZWK010000005">
    <property type="protein sequence ID" value="CAB4648692.1"/>
    <property type="molecule type" value="Genomic_DNA"/>
</dbReference>
<accession>A0A6J6KGP5</accession>
<protein>
    <submittedName>
        <fullName evidence="7">Unannotated protein</fullName>
    </submittedName>
</protein>
<evidence type="ECO:0000313" key="5">
    <source>
        <dbReference type="EMBL" id="CAB4636356.1"/>
    </source>
</evidence>
<dbReference type="SUPFAM" id="SSF53720">
    <property type="entry name" value="ALDH-like"/>
    <property type="match status" value="1"/>
</dbReference>
<dbReference type="InterPro" id="IPR016161">
    <property type="entry name" value="Ald_DH/histidinol_DH"/>
</dbReference>
<dbReference type="Gene3D" id="3.40.309.10">
    <property type="entry name" value="Aldehyde Dehydrogenase, Chain A, domain 2"/>
    <property type="match status" value="1"/>
</dbReference>
<evidence type="ECO:0000256" key="1">
    <source>
        <dbReference type="ARBA" id="ARBA00009986"/>
    </source>
</evidence>
<evidence type="ECO:0000313" key="6">
    <source>
        <dbReference type="EMBL" id="CAB4647220.1"/>
    </source>
</evidence>
<dbReference type="AlphaFoldDB" id="A0A6J6KGP5"/>
<dbReference type="InterPro" id="IPR015590">
    <property type="entry name" value="Aldehyde_DH_dom"/>
</dbReference>
<dbReference type="Pfam" id="PF00171">
    <property type="entry name" value="Aldedh"/>
    <property type="match status" value="1"/>
</dbReference>
<evidence type="ECO:0000313" key="7">
    <source>
        <dbReference type="EMBL" id="CAB4648692.1"/>
    </source>
</evidence>
<evidence type="ECO:0000256" key="2">
    <source>
        <dbReference type="ARBA" id="ARBA00023002"/>
    </source>
</evidence>
<dbReference type="FunFam" id="3.40.309.10:FF:000012">
    <property type="entry name" value="Betaine aldehyde dehydrogenase"/>
    <property type="match status" value="1"/>
</dbReference>
<dbReference type="PROSITE" id="PS00070">
    <property type="entry name" value="ALDEHYDE_DEHYDR_CYS"/>
    <property type="match status" value="1"/>
</dbReference>
<dbReference type="EMBL" id="CAEZWF010000004">
    <property type="protein sequence ID" value="CAB4647220.1"/>
    <property type="molecule type" value="Genomic_DNA"/>
</dbReference>
<dbReference type="FunFam" id="3.40.605.10:FF:000007">
    <property type="entry name" value="NAD/NADP-dependent betaine aldehyde dehydrogenase"/>
    <property type="match status" value="1"/>
</dbReference>
<dbReference type="InterPro" id="IPR016162">
    <property type="entry name" value="Ald_DH_N"/>
</dbReference>
<dbReference type="PANTHER" id="PTHR11699">
    <property type="entry name" value="ALDEHYDE DEHYDROGENASE-RELATED"/>
    <property type="match status" value="1"/>
</dbReference>
<dbReference type="InterPro" id="IPR016163">
    <property type="entry name" value="Ald_DH_C"/>
</dbReference>
<evidence type="ECO:0000259" key="4">
    <source>
        <dbReference type="Pfam" id="PF00171"/>
    </source>
</evidence>
<organism evidence="7">
    <name type="scientific">freshwater metagenome</name>
    <dbReference type="NCBI Taxonomy" id="449393"/>
    <lineage>
        <taxon>unclassified sequences</taxon>
        <taxon>metagenomes</taxon>
        <taxon>ecological metagenomes</taxon>
    </lineage>
</organism>
<evidence type="ECO:0000256" key="3">
    <source>
        <dbReference type="SAM" id="MobiDB-lite"/>
    </source>
</evidence>
<feature type="compositionally biased region" description="Polar residues" evidence="3">
    <location>
        <begin position="8"/>
        <end position="27"/>
    </location>
</feature>
<gene>
    <name evidence="5" type="ORF">UFOPK2157_00236</name>
    <name evidence="6" type="ORF">UFOPK2228_00331</name>
    <name evidence="7" type="ORF">UFOPK2245_00405</name>
</gene>
<dbReference type="Gene3D" id="3.40.605.10">
    <property type="entry name" value="Aldehyde Dehydrogenase, Chain A, domain 1"/>
    <property type="match status" value="1"/>
</dbReference>
<name>A0A6J6KGP5_9ZZZZ</name>
<dbReference type="InterPro" id="IPR029510">
    <property type="entry name" value="Ald_DH_CS_GLU"/>
</dbReference>
<proteinExistence type="inferred from homology"/>
<dbReference type="PROSITE" id="PS00687">
    <property type="entry name" value="ALDEHYDE_DEHYDR_GLU"/>
    <property type="match status" value="1"/>
</dbReference>